<dbReference type="PANTHER" id="PTHR45699:SF3">
    <property type="entry name" value="LARGE RIBOSOMAL SUBUNIT PROTEIN UL10"/>
    <property type="match status" value="1"/>
</dbReference>
<dbReference type="Gene3D" id="3.30.70.1730">
    <property type="match status" value="1"/>
</dbReference>
<dbReference type="CDD" id="cd05795">
    <property type="entry name" value="Ribosomal_P0_L10e"/>
    <property type="match status" value="1"/>
</dbReference>
<feature type="domain" description="Large ribosomal subunit protein uL10-like insertion" evidence="8">
    <location>
        <begin position="107"/>
        <end position="177"/>
    </location>
</feature>
<sequence>MTVTPQWKVDLVDHIASTISESPVTAFVSIKGIRNKQLQGIRRALKGEATIRVVRGTLLEKALEKAGKKNIEKLKEFVGGQIALVTTLDSPAKLYSKLEKNRQKSAARGGEIAEEDIVVPAKDTNFPPGPMISEFQKVGLQAAIEKGKIVIKKEMLFVKKGDKISKEKAKILEKLEILPLDVGLDVVSAYEDGIIFDREAMSLTPEKVMADIASAFSQGKVLATDITFIVKEIMPELIVKARIQAESLAMEANFVDENNMASFILKAVSQASALQNELEGEPEETKEATKEEKPKEEDGAAGFGALFG</sequence>
<gene>
    <name evidence="6" type="primary">rpl10</name>
    <name evidence="6" type="synonym">rplP0</name>
    <name evidence="10" type="ORF">CPM_0203</name>
    <name evidence="9" type="ORF">CSP5_0237</name>
</gene>
<dbReference type="STRING" id="1673428.CPM_0203"/>
<keyword evidence="2 6" id="KW-0699">rRNA-binding</keyword>
<dbReference type="SUPFAM" id="SSF160369">
    <property type="entry name" value="Ribosomal protein L10-like"/>
    <property type="match status" value="1"/>
</dbReference>
<reference evidence="9 12" key="1">
    <citation type="submission" date="2016-04" db="EMBL/GenBank/DDBJ databases">
        <authorList>
            <person name="Evans L.H."/>
            <person name="Alamgir A."/>
            <person name="Owens N."/>
            <person name="Weber N.D."/>
            <person name="Virtaneva K."/>
            <person name="Barbian K."/>
            <person name="Babar A."/>
            <person name="Rosenke K."/>
        </authorList>
    </citation>
    <scope>NUCLEOTIDE SEQUENCE [LARGE SCALE GENOMIC DNA]</scope>
    <source>
        <strain evidence="9">S5</strain>
        <strain evidence="12">S5(T) (JCM 30642 \VKM B-2941)</strain>
    </source>
</reference>
<dbReference type="Proteomes" id="UP000195607">
    <property type="component" value="Chromosome I"/>
</dbReference>
<dbReference type="OrthoDB" id="30930at2157"/>
<dbReference type="InterPro" id="IPR043141">
    <property type="entry name" value="Ribosomal_uL10-like_sf"/>
</dbReference>
<evidence type="ECO:0000256" key="5">
    <source>
        <dbReference type="ARBA" id="ARBA00023274"/>
    </source>
</evidence>
<name>A0A1N5SI66_9ARCH</name>
<dbReference type="EMBL" id="LT671858">
    <property type="protein sequence ID" value="SIM35697.1"/>
    <property type="molecule type" value="Genomic_DNA"/>
</dbReference>
<dbReference type="Pfam" id="PF17777">
    <property type="entry name" value="RL10P_insert"/>
    <property type="match status" value="1"/>
</dbReference>
<keyword evidence="5 6" id="KW-0687">Ribonucleoprotein</keyword>
<dbReference type="FunFam" id="3.90.105.20:FF:000001">
    <property type="entry name" value="60S acidic ribosomal protein P0"/>
    <property type="match status" value="1"/>
</dbReference>
<comment type="similarity">
    <text evidence="1 6">Belongs to the universal ribosomal protein uL10 family.</text>
</comment>
<dbReference type="Proteomes" id="UP000187822">
    <property type="component" value="Chromosome I"/>
</dbReference>
<dbReference type="InterPro" id="IPR043164">
    <property type="entry name" value="Ribosomal_uL10-like_insert_sf"/>
</dbReference>
<evidence type="ECO:0000256" key="3">
    <source>
        <dbReference type="ARBA" id="ARBA00022884"/>
    </source>
</evidence>
<evidence type="ECO:0000313" key="12">
    <source>
        <dbReference type="Proteomes" id="UP000195607"/>
    </source>
</evidence>
<feature type="compositionally biased region" description="Basic and acidic residues" evidence="7">
    <location>
        <begin position="283"/>
        <end position="298"/>
    </location>
</feature>
<dbReference type="Gene3D" id="6.10.140.760">
    <property type="match status" value="1"/>
</dbReference>
<dbReference type="Gene3D" id="3.90.105.20">
    <property type="match status" value="1"/>
</dbReference>
<dbReference type="GO" id="GO:0022625">
    <property type="term" value="C:cytosolic large ribosomal subunit"/>
    <property type="evidence" value="ECO:0007669"/>
    <property type="project" value="TreeGrafter"/>
</dbReference>
<evidence type="ECO:0000256" key="4">
    <source>
        <dbReference type="ARBA" id="ARBA00022980"/>
    </source>
</evidence>
<dbReference type="GO" id="GO:0003735">
    <property type="term" value="F:structural constituent of ribosome"/>
    <property type="evidence" value="ECO:0007669"/>
    <property type="project" value="TreeGrafter"/>
</dbReference>
<dbReference type="InterPro" id="IPR040637">
    <property type="entry name" value="Ribosomal_uL10-like_insert"/>
</dbReference>
<dbReference type="GO" id="GO:0070180">
    <property type="term" value="F:large ribosomal subunit rRNA binding"/>
    <property type="evidence" value="ECO:0007669"/>
    <property type="project" value="UniProtKB-UniRule"/>
</dbReference>
<reference evidence="11" key="2">
    <citation type="submission" date="2016-06" db="EMBL/GenBank/DDBJ databases">
        <authorList>
            <person name="Toshchakov V.S."/>
        </authorList>
    </citation>
    <scope>NUCLEOTIDE SEQUENCE [LARGE SCALE GENOMIC DNA]</scope>
    <source>
        <strain>PM4 (JCM 30641</strain>
        <strain evidence="11">\VKM B-2940)</strain>
    </source>
</reference>
<evidence type="ECO:0000256" key="1">
    <source>
        <dbReference type="ARBA" id="ARBA00008889"/>
    </source>
</evidence>
<feature type="region of interest" description="Disordered" evidence="7">
    <location>
        <begin position="277"/>
        <end position="308"/>
    </location>
</feature>
<dbReference type="InterPro" id="IPR050323">
    <property type="entry name" value="Ribosomal_protein_uL10"/>
</dbReference>
<protein>
    <recommendedName>
        <fullName evidence="6">Large ribosomal subunit protein uL10</fullName>
    </recommendedName>
    <alternativeName>
        <fullName evidence="6">Acidic ribosomal protein P0 homolog</fullName>
    </alternativeName>
</protein>
<evidence type="ECO:0000313" key="10">
    <source>
        <dbReference type="EMBL" id="SJK84095.1"/>
    </source>
</evidence>
<evidence type="ECO:0000313" key="11">
    <source>
        <dbReference type="Proteomes" id="UP000187822"/>
    </source>
</evidence>
<keyword evidence="11" id="KW-1185">Reference proteome</keyword>
<dbReference type="InterPro" id="IPR001790">
    <property type="entry name" value="Ribosomal_uL10"/>
</dbReference>
<keyword evidence="3 6" id="KW-0694">RNA-binding</keyword>
<keyword evidence="4 6" id="KW-0689">Ribosomal protein</keyword>
<accession>A0A1N5SI66</accession>
<dbReference type="Pfam" id="PF00466">
    <property type="entry name" value="Ribosomal_L10"/>
    <property type="match status" value="1"/>
</dbReference>
<dbReference type="KEGG" id="cdiv:CPM_0203"/>
<evidence type="ECO:0000256" key="2">
    <source>
        <dbReference type="ARBA" id="ARBA00022730"/>
    </source>
</evidence>
<dbReference type="AlphaFoldDB" id="A0A1N5SI66"/>
<comment type="subunit">
    <text evidence="6">Part of the 50S ribosomal subunit. Forms part of the ribosomal stalk which helps the ribosome interact with GTP-bound translation factors. Forms a heptameric L10(L12)2(L12)2(L12)2 complex, where L10 forms an elongated spine to which the L12 dimers bind in a sequential fashion.</text>
</comment>
<evidence type="ECO:0000313" key="9">
    <source>
        <dbReference type="EMBL" id="SIM35697.1"/>
    </source>
</evidence>
<dbReference type="InterPro" id="IPR022909">
    <property type="entry name" value="Ribosomal_uL10_arc"/>
</dbReference>
<reference evidence="10" key="3">
    <citation type="submission" date="2016-06" db="EMBL/GenBank/DDBJ databases">
        <authorList>
            <person name="Olsen C.W."/>
            <person name="Carey S."/>
            <person name="Hinshaw L."/>
            <person name="Karasin A.I."/>
        </authorList>
    </citation>
    <scope>NUCLEOTIDE SEQUENCE [LARGE SCALE GENOMIC DNA]</scope>
    <source>
        <strain evidence="10">PM4</strain>
    </source>
</reference>
<organism evidence="9 12">
    <name type="scientific">Cuniculiplasma divulgatum</name>
    <dbReference type="NCBI Taxonomy" id="1673428"/>
    <lineage>
        <taxon>Archaea</taxon>
        <taxon>Methanobacteriati</taxon>
        <taxon>Thermoplasmatota</taxon>
        <taxon>Thermoplasmata</taxon>
        <taxon>Thermoplasmatales</taxon>
        <taxon>Cuniculiplasmataceae</taxon>
        <taxon>Cuniculiplasma</taxon>
    </lineage>
</organism>
<dbReference type="GO" id="GO:0002181">
    <property type="term" value="P:cytoplasmic translation"/>
    <property type="evidence" value="ECO:0007669"/>
    <property type="project" value="TreeGrafter"/>
</dbReference>
<proteinExistence type="inferred from homology"/>
<dbReference type="EMBL" id="LT719092">
    <property type="protein sequence ID" value="SJK84095.1"/>
    <property type="molecule type" value="Genomic_DNA"/>
</dbReference>
<dbReference type="PANTHER" id="PTHR45699">
    <property type="entry name" value="60S ACIDIC RIBOSOMAL PROTEIN P0"/>
    <property type="match status" value="1"/>
</dbReference>
<dbReference type="GeneID" id="41587540"/>
<dbReference type="HAMAP" id="MF_00280">
    <property type="entry name" value="Ribosomal_uL10_arch"/>
    <property type="match status" value="1"/>
</dbReference>
<evidence type="ECO:0000256" key="6">
    <source>
        <dbReference type="HAMAP-Rule" id="MF_00280"/>
    </source>
</evidence>
<dbReference type="GO" id="GO:0000027">
    <property type="term" value="P:ribosomal large subunit assembly"/>
    <property type="evidence" value="ECO:0007669"/>
    <property type="project" value="TreeGrafter"/>
</dbReference>
<evidence type="ECO:0000256" key="7">
    <source>
        <dbReference type="SAM" id="MobiDB-lite"/>
    </source>
</evidence>
<evidence type="ECO:0000259" key="8">
    <source>
        <dbReference type="Pfam" id="PF17777"/>
    </source>
</evidence>
<dbReference type="RefSeq" id="WP_021789291.1">
    <property type="nucleotide sequence ID" value="NZ_LT671858.1"/>
</dbReference>
<comment type="function">
    <text evidence="6">Forms part of the ribosomal stalk, playing a central role in the interaction of the ribosome with GTP-bound translation factors.</text>
</comment>